<comment type="caution">
    <text evidence="1">The sequence shown here is derived from an EMBL/GenBank/DDBJ whole genome shotgun (WGS) entry which is preliminary data.</text>
</comment>
<organism evidence="1 2">
    <name type="scientific">Spongiactinospora rosea</name>
    <dbReference type="NCBI Taxonomy" id="2248750"/>
    <lineage>
        <taxon>Bacteria</taxon>
        <taxon>Bacillati</taxon>
        <taxon>Actinomycetota</taxon>
        <taxon>Actinomycetes</taxon>
        <taxon>Streptosporangiales</taxon>
        <taxon>Streptosporangiaceae</taxon>
        <taxon>Spongiactinospora</taxon>
    </lineage>
</organism>
<sequence>MPYCSAAPARSPHAVAPRVQVQVTARWQRAVLLPRAPVRKSLVDAPTFEARALHAESTRCRQEPRPITVDIDGEKGTATSDLVATDGHPTWVQSEHKWLKADQLKPGMWLRTSVGTYVQITTIRASTAKQRVHNFTIADTHTYYVLAGATPVLVHNCGGTAVTNGKTHSTKCTCADGGNPRIPPNPHGRNGGPRHQAVIAQVEQDLRD</sequence>
<dbReference type="PROSITE" id="PS50818">
    <property type="entry name" value="INTEIN_C_TER"/>
    <property type="match status" value="1"/>
</dbReference>
<reference evidence="1 2" key="1">
    <citation type="submission" date="2018-06" db="EMBL/GenBank/DDBJ databases">
        <title>Sphaerisporangium craniellae sp. nov., isolated from a marine sponge in the South China Sea.</title>
        <authorList>
            <person name="Li L."/>
        </authorList>
    </citation>
    <scope>NUCLEOTIDE SEQUENCE [LARGE SCALE GENOMIC DNA]</scope>
    <source>
        <strain evidence="1 2">LHW63015</strain>
    </source>
</reference>
<accession>A0A366M2N7</accession>
<dbReference type="Gene3D" id="2.170.16.10">
    <property type="entry name" value="Hedgehog/Intein (Hint) domain"/>
    <property type="match status" value="1"/>
</dbReference>
<dbReference type="Proteomes" id="UP000253303">
    <property type="component" value="Unassembled WGS sequence"/>
</dbReference>
<evidence type="ECO:0000313" key="2">
    <source>
        <dbReference type="Proteomes" id="UP000253303"/>
    </source>
</evidence>
<dbReference type="InterPro" id="IPR030934">
    <property type="entry name" value="Intein_C"/>
</dbReference>
<gene>
    <name evidence="1" type="ORF">DP939_09315</name>
</gene>
<name>A0A366M2N7_9ACTN</name>
<dbReference type="InterPro" id="IPR036844">
    <property type="entry name" value="Hint_dom_sf"/>
</dbReference>
<dbReference type="AlphaFoldDB" id="A0A366M2N7"/>
<dbReference type="SUPFAM" id="SSF51294">
    <property type="entry name" value="Hedgehog/intein (Hint) domain"/>
    <property type="match status" value="1"/>
</dbReference>
<dbReference type="Pfam" id="PF07591">
    <property type="entry name" value="PT-HINT"/>
    <property type="match status" value="1"/>
</dbReference>
<evidence type="ECO:0000313" key="1">
    <source>
        <dbReference type="EMBL" id="RBQ20020.1"/>
    </source>
</evidence>
<dbReference type="EMBL" id="QMEY01000003">
    <property type="protein sequence ID" value="RBQ20020.1"/>
    <property type="molecule type" value="Genomic_DNA"/>
</dbReference>
<keyword evidence="2" id="KW-1185">Reference proteome</keyword>
<dbReference type="OrthoDB" id="582519at2"/>
<proteinExistence type="predicted"/>
<protein>
    <submittedName>
        <fullName evidence="1">Uncharacterized protein</fullName>
    </submittedName>
</protein>